<sequence>MGDFKNKAEELGGKAKEGLGKATGNERLEDEGRADQTKADAKQAANEAGDAVKDAGNKVLGSVQDDKR</sequence>
<gene>
    <name evidence="4" type="ORF">QP029_04825</name>
</gene>
<dbReference type="Gene3D" id="1.10.1470.10">
    <property type="entry name" value="YjbJ"/>
    <property type="match status" value="1"/>
</dbReference>
<organism evidence="4 5">
    <name type="scientific">Corynebacterium suedekumii</name>
    <dbReference type="NCBI Taxonomy" id="3049801"/>
    <lineage>
        <taxon>Bacteria</taxon>
        <taxon>Bacillati</taxon>
        <taxon>Actinomycetota</taxon>
        <taxon>Actinomycetes</taxon>
        <taxon>Mycobacteriales</taxon>
        <taxon>Corynebacteriaceae</taxon>
        <taxon>Corynebacterium</taxon>
    </lineage>
</organism>
<evidence type="ECO:0000256" key="1">
    <source>
        <dbReference type="ARBA" id="ARBA00009129"/>
    </source>
</evidence>
<dbReference type="InterPro" id="IPR008462">
    <property type="entry name" value="CsbD"/>
</dbReference>
<feature type="region of interest" description="Disordered" evidence="2">
    <location>
        <begin position="1"/>
        <end position="68"/>
    </location>
</feature>
<dbReference type="InterPro" id="IPR036629">
    <property type="entry name" value="YjbJ_sf"/>
</dbReference>
<dbReference type="Proteomes" id="UP001238805">
    <property type="component" value="Chromosome"/>
</dbReference>
<dbReference type="Pfam" id="PF05532">
    <property type="entry name" value="CsbD"/>
    <property type="match status" value="1"/>
</dbReference>
<reference evidence="4 5" key="1">
    <citation type="submission" date="2023-05" db="EMBL/GenBank/DDBJ databases">
        <title>Corynebacterium suedekumii sp. nov. and Corynebacterium breve sp. nov. isolated from raw cow's milk.</title>
        <authorList>
            <person name="Baer M.K."/>
            <person name="Mehl L."/>
            <person name="Hellmuth R."/>
            <person name="Marke G."/>
            <person name="Lipski A."/>
        </authorList>
    </citation>
    <scope>NUCLEOTIDE SEQUENCE [LARGE SCALE GENOMIC DNA]</scope>
    <source>
        <strain evidence="4 5">LM112</strain>
    </source>
</reference>
<dbReference type="RefSeq" id="WP_284875697.1">
    <property type="nucleotide sequence ID" value="NZ_CP126970.1"/>
</dbReference>
<evidence type="ECO:0000313" key="4">
    <source>
        <dbReference type="EMBL" id="WIM71124.1"/>
    </source>
</evidence>
<accession>A0ABY8VN99</accession>
<dbReference type="SUPFAM" id="SSF69047">
    <property type="entry name" value="Hypothetical protein YjbJ"/>
    <property type="match status" value="1"/>
</dbReference>
<name>A0ABY8VN99_9CORY</name>
<feature type="domain" description="CsbD-like" evidence="3">
    <location>
        <begin position="4"/>
        <end position="54"/>
    </location>
</feature>
<comment type="similarity">
    <text evidence="1">Belongs to the UPF0337 (CsbD) family.</text>
</comment>
<keyword evidence="5" id="KW-1185">Reference proteome</keyword>
<evidence type="ECO:0000313" key="5">
    <source>
        <dbReference type="Proteomes" id="UP001238805"/>
    </source>
</evidence>
<evidence type="ECO:0000259" key="3">
    <source>
        <dbReference type="Pfam" id="PF05532"/>
    </source>
</evidence>
<dbReference type="EMBL" id="CP126970">
    <property type="protein sequence ID" value="WIM71124.1"/>
    <property type="molecule type" value="Genomic_DNA"/>
</dbReference>
<feature type="compositionally biased region" description="Basic and acidic residues" evidence="2">
    <location>
        <begin position="1"/>
        <end position="41"/>
    </location>
</feature>
<proteinExistence type="inferred from homology"/>
<evidence type="ECO:0000256" key="2">
    <source>
        <dbReference type="SAM" id="MobiDB-lite"/>
    </source>
</evidence>
<protein>
    <submittedName>
        <fullName evidence="4">CsbD family protein</fullName>
    </submittedName>
</protein>